<feature type="signal peptide" evidence="6">
    <location>
        <begin position="1"/>
        <end position="22"/>
    </location>
</feature>
<dbReference type="PANTHER" id="PTHR47870:SF4">
    <property type="entry name" value="CYTOCHROME C-TYPE BIOGENESIS PROTEIN CYCH"/>
    <property type="match status" value="1"/>
</dbReference>
<dbReference type="Gene3D" id="1.10.8.640">
    <property type="entry name" value="Cytochrome C biogenesis protein"/>
    <property type="match status" value="1"/>
</dbReference>
<dbReference type="GO" id="GO:0005886">
    <property type="term" value="C:plasma membrane"/>
    <property type="evidence" value="ECO:0007669"/>
    <property type="project" value="TreeGrafter"/>
</dbReference>
<evidence type="ECO:0000256" key="6">
    <source>
        <dbReference type="RuleBase" id="RU364112"/>
    </source>
</evidence>
<keyword evidence="6" id="KW-1133">Transmembrane helix</keyword>
<keyword evidence="6" id="KW-0812">Transmembrane</keyword>
<dbReference type="FunCoup" id="A0A395JFS2">
    <property type="interactions" value="116"/>
</dbReference>
<dbReference type="InterPro" id="IPR051263">
    <property type="entry name" value="C-type_cytochrome_biogenesis"/>
</dbReference>
<evidence type="ECO:0000256" key="1">
    <source>
        <dbReference type="ARBA" id="ARBA00010342"/>
    </source>
</evidence>
<accession>A0A395JFS2</accession>
<evidence type="ECO:0000313" key="8">
    <source>
        <dbReference type="EMBL" id="RBP48610.1"/>
    </source>
</evidence>
<organism evidence="8 9">
    <name type="scientific">Arenicella xantha</name>
    <dbReference type="NCBI Taxonomy" id="644221"/>
    <lineage>
        <taxon>Bacteria</taxon>
        <taxon>Pseudomonadati</taxon>
        <taxon>Pseudomonadota</taxon>
        <taxon>Gammaproteobacteria</taxon>
        <taxon>Arenicellales</taxon>
        <taxon>Arenicellaceae</taxon>
        <taxon>Arenicella</taxon>
    </lineage>
</organism>
<evidence type="ECO:0000259" key="7">
    <source>
        <dbReference type="Pfam" id="PF03918"/>
    </source>
</evidence>
<comment type="function">
    <text evidence="6">Possible subunit of a heme lyase.</text>
</comment>
<name>A0A395JFS2_9GAMM</name>
<dbReference type="Pfam" id="PF03918">
    <property type="entry name" value="CcmH"/>
    <property type="match status" value="1"/>
</dbReference>
<evidence type="ECO:0000256" key="3">
    <source>
        <dbReference type="ARBA" id="ARBA00022723"/>
    </source>
</evidence>
<sequence length="162" mass="18579">MTKYILLLVGACWIFSSAPSQAVIEQVEFDEPQQEQRYRDLTEELRCVVCQNQNIADSEAPLAKDLREITADMIRQGASDDEVKTFMRDRYGDFVLYRTPFNSATAFLWLGPIIVLLIVLFGVIKHIRKRQEDDLLGASQSQDDTNRIKVRNLLRDTPNLGD</sequence>
<comment type="caution">
    <text evidence="8">The sequence shown here is derived from an EMBL/GenBank/DDBJ whole genome shotgun (WGS) entry which is preliminary data.</text>
</comment>
<reference evidence="8 9" key="1">
    <citation type="submission" date="2018-06" db="EMBL/GenBank/DDBJ databases">
        <title>Genomic Encyclopedia of Type Strains, Phase IV (KMG-IV): sequencing the most valuable type-strain genomes for metagenomic binning, comparative biology and taxonomic classification.</title>
        <authorList>
            <person name="Goeker M."/>
        </authorList>
    </citation>
    <scope>NUCLEOTIDE SEQUENCE [LARGE SCALE GENOMIC DNA]</scope>
    <source>
        <strain evidence="8 9">DSM 24032</strain>
    </source>
</reference>
<keyword evidence="5 6" id="KW-0408">Iron</keyword>
<feature type="chain" id="PRO_5017099687" description="Cytochrome c-type biogenesis protein" evidence="6">
    <location>
        <begin position="23"/>
        <end position="162"/>
    </location>
</feature>
<dbReference type="Proteomes" id="UP000253083">
    <property type="component" value="Unassembled WGS sequence"/>
</dbReference>
<keyword evidence="3 6" id="KW-0479">Metal-binding</keyword>
<dbReference type="InParanoid" id="A0A395JFS2"/>
<dbReference type="OrthoDB" id="9804975at2"/>
<evidence type="ECO:0000256" key="2">
    <source>
        <dbReference type="ARBA" id="ARBA00022617"/>
    </source>
</evidence>
<evidence type="ECO:0000256" key="4">
    <source>
        <dbReference type="ARBA" id="ARBA00022729"/>
    </source>
</evidence>
<dbReference type="EMBL" id="QNRT01000006">
    <property type="protein sequence ID" value="RBP48610.1"/>
    <property type="molecule type" value="Genomic_DNA"/>
</dbReference>
<dbReference type="InterPro" id="IPR038297">
    <property type="entry name" value="CcmH/CycL/NrfF/Ccl2_sf"/>
</dbReference>
<keyword evidence="6" id="KW-0472">Membrane</keyword>
<proteinExistence type="inferred from homology"/>
<dbReference type="GO" id="GO:0017004">
    <property type="term" value="P:cytochrome complex assembly"/>
    <property type="evidence" value="ECO:0007669"/>
    <property type="project" value="UniProtKB-ARBA"/>
</dbReference>
<dbReference type="CDD" id="cd16378">
    <property type="entry name" value="CcmH_N"/>
    <property type="match status" value="1"/>
</dbReference>
<protein>
    <recommendedName>
        <fullName evidence="6">Cytochrome c-type biogenesis protein</fullName>
    </recommendedName>
</protein>
<dbReference type="GO" id="GO:0046872">
    <property type="term" value="F:metal ion binding"/>
    <property type="evidence" value="ECO:0007669"/>
    <property type="project" value="UniProtKB-KW"/>
</dbReference>
<dbReference type="PANTHER" id="PTHR47870">
    <property type="entry name" value="CYTOCHROME C-TYPE BIOGENESIS PROTEIN CCMH"/>
    <property type="match status" value="1"/>
</dbReference>
<keyword evidence="9" id="KW-1185">Reference proteome</keyword>
<feature type="domain" description="CcmH/CycL/Ccl2/NrfF N-terminal" evidence="7">
    <location>
        <begin position="13"/>
        <end position="149"/>
    </location>
</feature>
<dbReference type="FunFam" id="1.10.8.640:FF:000001">
    <property type="entry name" value="Cytochrome c-type biogenesis protein"/>
    <property type="match status" value="1"/>
</dbReference>
<keyword evidence="2 6" id="KW-0349">Heme</keyword>
<comment type="similarity">
    <text evidence="1 6">Belongs to the CcmH/CycL/Ccl2/NrfF family.</text>
</comment>
<dbReference type="RefSeq" id="WP_113955639.1">
    <property type="nucleotide sequence ID" value="NZ_QNRT01000006.1"/>
</dbReference>
<feature type="transmembrane region" description="Helical" evidence="6">
    <location>
        <begin position="106"/>
        <end position="124"/>
    </location>
</feature>
<keyword evidence="4 6" id="KW-0732">Signal</keyword>
<gene>
    <name evidence="8" type="ORF">DFR28_10697</name>
</gene>
<dbReference type="AlphaFoldDB" id="A0A395JFS2"/>
<evidence type="ECO:0000256" key="5">
    <source>
        <dbReference type="ARBA" id="ARBA00023004"/>
    </source>
</evidence>
<evidence type="ECO:0000313" key="9">
    <source>
        <dbReference type="Proteomes" id="UP000253083"/>
    </source>
</evidence>
<dbReference type="InterPro" id="IPR005616">
    <property type="entry name" value="CcmH/CycL/Ccl2/NrfF_N"/>
</dbReference>